<gene>
    <name evidence="1" type="ORF">CLVI_14200</name>
</gene>
<name>A0A2T0BG25_9CLOT</name>
<dbReference type="Pfam" id="PF14056">
    <property type="entry name" value="DUF4250"/>
    <property type="match status" value="1"/>
</dbReference>
<keyword evidence="2" id="KW-1185">Reference proteome</keyword>
<dbReference type="RefSeq" id="WP_106059414.1">
    <property type="nucleotide sequence ID" value="NZ_PVXQ01000012.1"/>
</dbReference>
<evidence type="ECO:0000313" key="2">
    <source>
        <dbReference type="Proteomes" id="UP000239471"/>
    </source>
</evidence>
<dbReference type="Proteomes" id="UP000239471">
    <property type="component" value="Unassembled WGS sequence"/>
</dbReference>
<sequence>MTRESLLSMDPNILLSIVNMKLRDSFSSLQSLCDDVEISENEISEKLKITGRTYNIKENQFK</sequence>
<dbReference type="EMBL" id="PVXQ01000012">
    <property type="protein sequence ID" value="PRR82783.1"/>
    <property type="molecule type" value="Genomic_DNA"/>
</dbReference>
<dbReference type="OrthoDB" id="6636823at2"/>
<dbReference type="AlphaFoldDB" id="A0A2T0BG25"/>
<accession>A0A2T0BG25</accession>
<comment type="caution">
    <text evidence="1">The sequence shown here is derived from an EMBL/GenBank/DDBJ whole genome shotgun (WGS) entry which is preliminary data.</text>
</comment>
<organism evidence="1 2">
    <name type="scientific">Clostridium vincentii</name>
    <dbReference type="NCBI Taxonomy" id="52704"/>
    <lineage>
        <taxon>Bacteria</taxon>
        <taxon>Bacillati</taxon>
        <taxon>Bacillota</taxon>
        <taxon>Clostridia</taxon>
        <taxon>Eubacteriales</taxon>
        <taxon>Clostridiaceae</taxon>
        <taxon>Clostridium</taxon>
    </lineage>
</organism>
<proteinExistence type="predicted"/>
<reference evidence="1 2" key="1">
    <citation type="submission" date="2018-03" db="EMBL/GenBank/DDBJ databases">
        <title>Genome sequence of Clostridium vincentii DSM 10228.</title>
        <authorList>
            <person name="Poehlein A."/>
            <person name="Daniel R."/>
        </authorList>
    </citation>
    <scope>NUCLEOTIDE SEQUENCE [LARGE SCALE GENOMIC DNA]</scope>
    <source>
        <strain evidence="1 2">DSM 10228</strain>
    </source>
</reference>
<evidence type="ECO:0008006" key="3">
    <source>
        <dbReference type="Google" id="ProtNLM"/>
    </source>
</evidence>
<dbReference type="InterPro" id="IPR025346">
    <property type="entry name" value="DUF4250"/>
</dbReference>
<protein>
    <recommendedName>
        <fullName evidence="3">DUF4250 domain-containing protein</fullName>
    </recommendedName>
</protein>
<evidence type="ECO:0000313" key="1">
    <source>
        <dbReference type="EMBL" id="PRR82783.1"/>
    </source>
</evidence>